<gene>
    <name evidence="1" type="ORF">T02_11918</name>
</gene>
<evidence type="ECO:0000313" key="2">
    <source>
        <dbReference type="Proteomes" id="UP000054721"/>
    </source>
</evidence>
<dbReference type="OrthoDB" id="10275800at2759"/>
<evidence type="ECO:0000313" key="1">
    <source>
        <dbReference type="EMBL" id="KRZ53549.1"/>
    </source>
</evidence>
<reference evidence="1 2" key="1">
    <citation type="submission" date="2015-05" db="EMBL/GenBank/DDBJ databases">
        <title>Evolution of Trichinella species and genotypes.</title>
        <authorList>
            <person name="Korhonen P.K."/>
            <person name="Edoardo P."/>
            <person name="Giuseppe L.R."/>
            <person name="Gasser R.B."/>
        </authorList>
    </citation>
    <scope>NUCLEOTIDE SEQUENCE [LARGE SCALE GENOMIC DNA]</scope>
    <source>
        <strain evidence="1">ISS10</strain>
    </source>
</reference>
<proteinExistence type="predicted"/>
<dbReference type="EMBL" id="JYDW01000161">
    <property type="protein sequence ID" value="KRZ53549.1"/>
    <property type="molecule type" value="Genomic_DNA"/>
</dbReference>
<protein>
    <submittedName>
        <fullName evidence="1">Uncharacterized protein</fullName>
    </submittedName>
</protein>
<comment type="caution">
    <text evidence="1">The sequence shown here is derived from an EMBL/GenBank/DDBJ whole genome shotgun (WGS) entry which is preliminary data.</text>
</comment>
<name>A0A0V1L1W2_9BILA</name>
<dbReference type="AlphaFoldDB" id="A0A0V1L1W2"/>
<keyword evidence="2" id="KW-1185">Reference proteome</keyword>
<accession>A0A0V1L1W2</accession>
<sequence>MRIEALVMLLRSLAASVRFICAFGFVLCLHSKLTPNILGFRFNNFIIQRFPFTRISRPVCFSFLSYLSPSDWSKRFVSNLKRDETLKKKDACLSASFLYCSSSKRNNCQLKMFATLRAVDSSF</sequence>
<dbReference type="Proteomes" id="UP000054721">
    <property type="component" value="Unassembled WGS sequence"/>
</dbReference>
<organism evidence="1 2">
    <name type="scientific">Trichinella nativa</name>
    <dbReference type="NCBI Taxonomy" id="6335"/>
    <lineage>
        <taxon>Eukaryota</taxon>
        <taxon>Metazoa</taxon>
        <taxon>Ecdysozoa</taxon>
        <taxon>Nematoda</taxon>
        <taxon>Enoplea</taxon>
        <taxon>Dorylaimia</taxon>
        <taxon>Trichinellida</taxon>
        <taxon>Trichinellidae</taxon>
        <taxon>Trichinella</taxon>
    </lineage>
</organism>